<evidence type="ECO:0000313" key="2">
    <source>
        <dbReference type="Proteomes" id="UP000324222"/>
    </source>
</evidence>
<proteinExistence type="predicted"/>
<reference evidence="1 2" key="1">
    <citation type="submission" date="2019-05" db="EMBL/GenBank/DDBJ databases">
        <title>Another draft genome of Portunus trituberculatus and its Hox gene families provides insights of decapod evolution.</title>
        <authorList>
            <person name="Jeong J.-H."/>
            <person name="Song I."/>
            <person name="Kim S."/>
            <person name="Choi T."/>
            <person name="Kim D."/>
            <person name="Ryu S."/>
            <person name="Kim W."/>
        </authorList>
    </citation>
    <scope>NUCLEOTIDE SEQUENCE [LARGE SCALE GENOMIC DNA]</scope>
    <source>
        <tissue evidence="1">Muscle</tissue>
    </source>
</reference>
<name>A0A5B7JIP1_PORTR</name>
<evidence type="ECO:0000313" key="1">
    <source>
        <dbReference type="EMBL" id="MPC94126.1"/>
    </source>
</evidence>
<protein>
    <submittedName>
        <fullName evidence="1">Uncharacterized protein</fullName>
    </submittedName>
</protein>
<accession>A0A5B7JIP1</accession>
<organism evidence="1 2">
    <name type="scientific">Portunus trituberculatus</name>
    <name type="common">Swimming crab</name>
    <name type="synonym">Neptunus trituberculatus</name>
    <dbReference type="NCBI Taxonomy" id="210409"/>
    <lineage>
        <taxon>Eukaryota</taxon>
        <taxon>Metazoa</taxon>
        <taxon>Ecdysozoa</taxon>
        <taxon>Arthropoda</taxon>
        <taxon>Crustacea</taxon>
        <taxon>Multicrustacea</taxon>
        <taxon>Malacostraca</taxon>
        <taxon>Eumalacostraca</taxon>
        <taxon>Eucarida</taxon>
        <taxon>Decapoda</taxon>
        <taxon>Pleocyemata</taxon>
        <taxon>Brachyura</taxon>
        <taxon>Eubrachyura</taxon>
        <taxon>Portunoidea</taxon>
        <taxon>Portunidae</taxon>
        <taxon>Portuninae</taxon>
        <taxon>Portunus</taxon>
    </lineage>
</organism>
<gene>
    <name evidence="1" type="ORF">E2C01_089278</name>
</gene>
<comment type="caution">
    <text evidence="1">The sequence shown here is derived from an EMBL/GenBank/DDBJ whole genome shotgun (WGS) entry which is preliminary data.</text>
</comment>
<dbReference type="AlphaFoldDB" id="A0A5B7JIP1"/>
<keyword evidence="2" id="KW-1185">Reference proteome</keyword>
<dbReference type="EMBL" id="VSRR010097375">
    <property type="protein sequence ID" value="MPC94126.1"/>
    <property type="molecule type" value="Genomic_DNA"/>
</dbReference>
<sequence>MTPRARRPRSPLLRHR</sequence>
<dbReference type="Proteomes" id="UP000324222">
    <property type="component" value="Unassembled WGS sequence"/>
</dbReference>